<dbReference type="InterPro" id="IPR002347">
    <property type="entry name" value="SDR_fam"/>
</dbReference>
<dbReference type="SUPFAM" id="SSF51735">
    <property type="entry name" value="NAD(P)-binding Rossmann-fold domains"/>
    <property type="match status" value="1"/>
</dbReference>
<evidence type="ECO:0000256" key="1">
    <source>
        <dbReference type="ARBA" id="ARBA00006484"/>
    </source>
</evidence>
<protein>
    <submittedName>
        <fullName evidence="5">SDR family NAD(P)-dependent oxidoreductase</fullName>
    </submittedName>
</protein>
<keyword evidence="2" id="KW-0560">Oxidoreductase</keyword>
<gene>
    <name evidence="5" type="ORF">JAO74_14455</name>
</gene>
<dbReference type="InterPro" id="IPR020904">
    <property type="entry name" value="Sc_DH/Rdtase_CS"/>
</dbReference>
<dbReference type="PANTHER" id="PTHR44196:SF1">
    <property type="entry name" value="DEHYDROGENASE_REDUCTASE SDR FAMILY MEMBER 7B"/>
    <property type="match status" value="1"/>
</dbReference>
<dbReference type="PRINTS" id="PR00081">
    <property type="entry name" value="GDHRDH"/>
</dbReference>
<comment type="caution">
    <text evidence="5">The sequence shown here is derived from an EMBL/GenBank/DDBJ whole genome shotgun (WGS) entry which is preliminary data.</text>
</comment>
<dbReference type="CDD" id="cd05370">
    <property type="entry name" value="SDR_c2"/>
    <property type="match status" value="1"/>
</dbReference>
<dbReference type="SMART" id="SM00822">
    <property type="entry name" value="PKS_KR"/>
    <property type="match status" value="1"/>
</dbReference>
<dbReference type="PROSITE" id="PS00061">
    <property type="entry name" value="ADH_SHORT"/>
    <property type="match status" value="1"/>
</dbReference>
<evidence type="ECO:0000256" key="2">
    <source>
        <dbReference type="ARBA" id="ARBA00023002"/>
    </source>
</evidence>
<accession>A0ABS0XSI2</accession>
<dbReference type="PANTHER" id="PTHR44196">
    <property type="entry name" value="DEHYDROGENASE/REDUCTASE SDR FAMILY MEMBER 7B"/>
    <property type="match status" value="1"/>
</dbReference>
<feature type="domain" description="Ketoreductase" evidence="4">
    <location>
        <begin position="6"/>
        <end position="186"/>
    </location>
</feature>
<dbReference type="Pfam" id="PF00106">
    <property type="entry name" value="adh_short"/>
    <property type="match status" value="1"/>
</dbReference>
<comment type="similarity">
    <text evidence="1 3">Belongs to the short-chain dehydrogenases/reductases (SDR) family.</text>
</comment>
<dbReference type="InterPro" id="IPR057326">
    <property type="entry name" value="KR_dom"/>
</dbReference>
<dbReference type="EMBL" id="JAELXS010000008">
    <property type="protein sequence ID" value="MBJ6122996.1"/>
    <property type="molecule type" value="Genomic_DNA"/>
</dbReference>
<organism evidence="5 6">
    <name type="scientific">Sphingomonas mollis</name>
    <dbReference type="NCBI Taxonomy" id="2795726"/>
    <lineage>
        <taxon>Bacteria</taxon>
        <taxon>Pseudomonadati</taxon>
        <taxon>Pseudomonadota</taxon>
        <taxon>Alphaproteobacteria</taxon>
        <taxon>Sphingomonadales</taxon>
        <taxon>Sphingomonadaceae</taxon>
        <taxon>Sphingomonas</taxon>
    </lineage>
</organism>
<sequence>MKLDGKTILITGGAAGIGLALAIRFSALGKQVIVCGRNQDRLDEAQADIPGLITRVCDVADAESRHALVAWLATDHPDLNGLINNAGVQHGRDFAGDPGIDTLDDEVAINLTAPIHLIAELIPALKRQEKAWIVNVSSGLAFSPMADVPVYCATKAALHSFTLSLRHQLRATNVRVVELAPPIVDTGLGSNGRSAGTANRHMMSAEDFASEAVAQLEADRDEILIGMAAESRRHGEALFERMNSRA</sequence>
<dbReference type="Proteomes" id="UP000640426">
    <property type="component" value="Unassembled WGS sequence"/>
</dbReference>
<dbReference type="Gene3D" id="3.40.50.720">
    <property type="entry name" value="NAD(P)-binding Rossmann-like Domain"/>
    <property type="match status" value="1"/>
</dbReference>
<dbReference type="InterPro" id="IPR036291">
    <property type="entry name" value="NAD(P)-bd_dom_sf"/>
</dbReference>
<evidence type="ECO:0000313" key="5">
    <source>
        <dbReference type="EMBL" id="MBJ6122996.1"/>
    </source>
</evidence>
<evidence type="ECO:0000313" key="6">
    <source>
        <dbReference type="Proteomes" id="UP000640426"/>
    </source>
</evidence>
<evidence type="ECO:0000256" key="3">
    <source>
        <dbReference type="RuleBase" id="RU000363"/>
    </source>
</evidence>
<reference evidence="6" key="1">
    <citation type="submission" date="2020-12" db="EMBL/GenBank/DDBJ databases">
        <title>Hymenobacter sp.</title>
        <authorList>
            <person name="Kim M.K."/>
        </authorList>
    </citation>
    <scope>NUCLEOTIDE SEQUENCE [LARGE SCALE GENOMIC DNA]</scope>
    <source>
        <strain evidence="6">BT553</strain>
    </source>
</reference>
<dbReference type="PRINTS" id="PR00080">
    <property type="entry name" value="SDRFAMILY"/>
</dbReference>
<name>A0ABS0XSI2_9SPHN</name>
<proteinExistence type="inferred from homology"/>
<keyword evidence="6" id="KW-1185">Reference proteome</keyword>
<evidence type="ECO:0000259" key="4">
    <source>
        <dbReference type="SMART" id="SM00822"/>
    </source>
</evidence>
<dbReference type="RefSeq" id="WP_199039563.1">
    <property type="nucleotide sequence ID" value="NZ_JAELXS010000008.1"/>
</dbReference>